<organism evidence="1 3">
    <name type="scientific">Puccinia coronata f. sp. avenae</name>
    <dbReference type="NCBI Taxonomy" id="200324"/>
    <lineage>
        <taxon>Eukaryota</taxon>
        <taxon>Fungi</taxon>
        <taxon>Dikarya</taxon>
        <taxon>Basidiomycota</taxon>
        <taxon>Pucciniomycotina</taxon>
        <taxon>Pucciniomycetes</taxon>
        <taxon>Pucciniales</taxon>
        <taxon>Pucciniaceae</taxon>
        <taxon>Puccinia</taxon>
    </lineage>
</organism>
<evidence type="ECO:0000313" key="2">
    <source>
        <dbReference type="EMBL" id="PLW46821.1"/>
    </source>
</evidence>
<sequence length="66" mass="7575">MEKRVGSTKDRLMVYCSHPPHKANQSPSVSSLLSSAHESHLPVLIFPLHTRRRLMLLSKQRPSDER</sequence>
<dbReference type="AlphaFoldDB" id="A0A2N5SR50"/>
<dbReference type="Proteomes" id="UP000235388">
    <property type="component" value="Unassembled WGS sequence"/>
</dbReference>
<evidence type="ECO:0000313" key="3">
    <source>
        <dbReference type="Proteomes" id="UP000235388"/>
    </source>
</evidence>
<evidence type="ECO:0000313" key="4">
    <source>
        <dbReference type="Proteomes" id="UP000235392"/>
    </source>
</evidence>
<protein>
    <submittedName>
        <fullName evidence="1">Uncharacterized protein</fullName>
    </submittedName>
</protein>
<dbReference type="EMBL" id="PGCI01000036">
    <property type="protein sequence ID" value="PLW46821.1"/>
    <property type="molecule type" value="Genomic_DNA"/>
</dbReference>
<comment type="caution">
    <text evidence="1">The sequence shown here is derived from an EMBL/GenBank/DDBJ whole genome shotgun (WGS) entry which is preliminary data.</text>
</comment>
<dbReference type="Proteomes" id="UP000235392">
    <property type="component" value="Unassembled WGS sequence"/>
</dbReference>
<name>A0A2N5SR50_9BASI</name>
<keyword evidence="3" id="KW-1185">Reference proteome</keyword>
<accession>A0A2N5SR50</accession>
<reference evidence="3 4" key="1">
    <citation type="submission" date="2017-11" db="EMBL/GenBank/DDBJ databases">
        <title>De novo assembly and phasing of dikaryotic genomes from two isolates of Puccinia coronata f. sp. avenae, the causal agent of oat crown rust.</title>
        <authorList>
            <person name="Miller M.E."/>
            <person name="Zhang Y."/>
            <person name="Omidvar V."/>
            <person name="Sperschneider J."/>
            <person name="Schwessinger B."/>
            <person name="Raley C."/>
            <person name="Palmer J.M."/>
            <person name="Garnica D."/>
            <person name="Upadhyaya N."/>
            <person name="Rathjen J."/>
            <person name="Taylor J.M."/>
            <person name="Park R.F."/>
            <person name="Dodds P.N."/>
            <person name="Hirsch C.D."/>
            <person name="Kianian S.F."/>
            <person name="Figueroa M."/>
        </authorList>
    </citation>
    <scope>NUCLEOTIDE SEQUENCE [LARGE SCALE GENOMIC DNA]</scope>
    <source>
        <strain evidence="1">12NC29</strain>
        <strain evidence="2">12SD80</strain>
    </source>
</reference>
<evidence type="ECO:0000313" key="1">
    <source>
        <dbReference type="EMBL" id="PLW15696.1"/>
    </source>
</evidence>
<dbReference type="EMBL" id="PGCJ01000889">
    <property type="protein sequence ID" value="PLW15696.1"/>
    <property type="molecule type" value="Genomic_DNA"/>
</dbReference>
<proteinExistence type="predicted"/>
<gene>
    <name evidence="1" type="ORF">PCANC_14327</name>
    <name evidence="2" type="ORF">PCASD_05987</name>
</gene>